<name>A0A6A5WZV3_9PLEO</name>
<evidence type="ECO:0000313" key="1">
    <source>
        <dbReference type="EMBL" id="KAF2006708.1"/>
    </source>
</evidence>
<protein>
    <submittedName>
        <fullName evidence="1">Uncharacterized protein</fullName>
    </submittedName>
</protein>
<evidence type="ECO:0000313" key="2">
    <source>
        <dbReference type="Proteomes" id="UP000799779"/>
    </source>
</evidence>
<sequence length="97" mass="10782">MGAARRRHPTRFNMLSLLHLDHRFCCLAFNSRLYSAKRDKTTIFWTNWGCCGIRSASNKLALLTLTALSGLCCAEQSMVVGRLQGDENAARAVHVGI</sequence>
<proteinExistence type="predicted"/>
<gene>
    <name evidence="1" type="ORF">P154DRAFT_222968</name>
</gene>
<dbReference type="Proteomes" id="UP000799779">
    <property type="component" value="Unassembled WGS sequence"/>
</dbReference>
<dbReference type="AlphaFoldDB" id="A0A6A5WZV3"/>
<dbReference type="EMBL" id="ML977559">
    <property type="protein sequence ID" value="KAF2006708.1"/>
    <property type="molecule type" value="Genomic_DNA"/>
</dbReference>
<accession>A0A6A5WZV3</accession>
<reference evidence="1" key="1">
    <citation type="journal article" date="2020" name="Stud. Mycol.">
        <title>101 Dothideomycetes genomes: a test case for predicting lifestyles and emergence of pathogens.</title>
        <authorList>
            <person name="Haridas S."/>
            <person name="Albert R."/>
            <person name="Binder M."/>
            <person name="Bloem J."/>
            <person name="Labutti K."/>
            <person name="Salamov A."/>
            <person name="Andreopoulos B."/>
            <person name="Baker S."/>
            <person name="Barry K."/>
            <person name="Bills G."/>
            <person name="Bluhm B."/>
            <person name="Cannon C."/>
            <person name="Castanera R."/>
            <person name="Culley D."/>
            <person name="Daum C."/>
            <person name="Ezra D."/>
            <person name="Gonzalez J."/>
            <person name="Henrissat B."/>
            <person name="Kuo A."/>
            <person name="Liang C."/>
            <person name="Lipzen A."/>
            <person name="Lutzoni F."/>
            <person name="Magnuson J."/>
            <person name="Mondo S."/>
            <person name="Nolan M."/>
            <person name="Ohm R."/>
            <person name="Pangilinan J."/>
            <person name="Park H.-J."/>
            <person name="Ramirez L."/>
            <person name="Alfaro M."/>
            <person name="Sun H."/>
            <person name="Tritt A."/>
            <person name="Yoshinaga Y."/>
            <person name="Zwiers L.-H."/>
            <person name="Turgeon B."/>
            <person name="Goodwin S."/>
            <person name="Spatafora J."/>
            <person name="Crous P."/>
            <person name="Grigoriev I."/>
        </authorList>
    </citation>
    <scope>NUCLEOTIDE SEQUENCE</scope>
    <source>
        <strain evidence="1">CBS 123094</strain>
    </source>
</reference>
<keyword evidence="2" id="KW-1185">Reference proteome</keyword>
<organism evidence="1 2">
    <name type="scientific">Amniculicola lignicola CBS 123094</name>
    <dbReference type="NCBI Taxonomy" id="1392246"/>
    <lineage>
        <taxon>Eukaryota</taxon>
        <taxon>Fungi</taxon>
        <taxon>Dikarya</taxon>
        <taxon>Ascomycota</taxon>
        <taxon>Pezizomycotina</taxon>
        <taxon>Dothideomycetes</taxon>
        <taxon>Pleosporomycetidae</taxon>
        <taxon>Pleosporales</taxon>
        <taxon>Amniculicolaceae</taxon>
        <taxon>Amniculicola</taxon>
    </lineage>
</organism>